<organism evidence="3 4">
    <name type="scientific">Actinoplanes cyaneus</name>
    <dbReference type="NCBI Taxonomy" id="52696"/>
    <lineage>
        <taxon>Bacteria</taxon>
        <taxon>Bacillati</taxon>
        <taxon>Actinomycetota</taxon>
        <taxon>Actinomycetes</taxon>
        <taxon>Micromonosporales</taxon>
        <taxon>Micromonosporaceae</taxon>
        <taxon>Actinoplanes</taxon>
    </lineage>
</organism>
<dbReference type="InterPro" id="IPR036866">
    <property type="entry name" value="RibonucZ/Hydroxyglut_hydro"/>
</dbReference>
<dbReference type="RefSeq" id="WP_203739098.1">
    <property type="nucleotide sequence ID" value="NZ_BAAAUC010000023.1"/>
</dbReference>
<dbReference type="InterPro" id="IPR050855">
    <property type="entry name" value="NDM-1-like"/>
</dbReference>
<dbReference type="EMBL" id="BOMH01000012">
    <property type="protein sequence ID" value="GID63649.1"/>
    <property type="molecule type" value="Genomic_DNA"/>
</dbReference>
<feature type="signal peptide" evidence="1">
    <location>
        <begin position="1"/>
        <end position="30"/>
    </location>
</feature>
<dbReference type="SMART" id="SM00849">
    <property type="entry name" value="Lactamase_B"/>
    <property type="match status" value="1"/>
</dbReference>
<comment type="caution">
    <text evidence="3">The sequence shown here is derived from an EMBL/GenBank/DDBJ whole genome shotgun (WGS) entry which is preliminary data.</text>
</comment>
<dbReference type="PROSITE" id="PS51257">
    <property type="entry name" value="PROKAR_LIPOPROTEIN"/>
    <property type="match status" value="1"/>
</dbReference>
<dbReference type="PANTHER" id="PTHR42951">
    <property type="entry name" value="METALLO-BETA-LACTAMASE DOMAIN-CONTAINING"/>
    <property type="match status" value="1"/>
</dbReference>
<dbReference type="InterPro" id="IPR001279">
    <property type="entry name" value="Metallo-B-lactamas"/>
</dbReference>
<keyword evidence="1" id="KW-0732">Signal</keyword>
<dbReference type="Pfam" id="PF00753">
    <property type="entry name" value="Lactamase_B"/>
    <property type="match status" value="1"/>
</dbReference>
<evidence type="ECO:0000313" key="4">
    <source>
        <dbReference type="Proteomes" id="UP000619479"/>
    </source>
</evidence>
<dbReference type="Gene3D" id="3.60.15.10">
    <property type="entry name" value="Ribonuclease Z/Hydroxyacylglutathione hydrolase-like"/>
    <property type="match status" value="1"/>
</dbReference>
<sequence length="246" mass="25357">MTAYRISRRRLFVTAGAGVVGLAVVNTLSACSSSSPPSQPVATTGAQPVPTGLPEGWHRVNRTYVSAYLLLRDKEVAIVDTGTPGSESAIEDGLKAAGTGFAAVKHVILTHYHDDHIGGLEGIEPKVKATFYAGSGDAGNIITDKPLKSLNGGDEIFGLRIVDTPGHTAGHISIFEPATGTLVAGDALRTQNGLESSDPQFTTNQSLATASVKALAQLDVKAILPGHGEPLTAGAKEALQKLAASL</sequence>
<evidence type="ECO:0000313" key="3">
    <source>
        <dbReference type="EMBL" id="GID63649.1"/>
    </source>
</evidence>
<accession>A0A919M5R7</accession>
<feature type="domain" description="Metallo-beta-lactamase" evidence="2">
    <location>
        <begin position="64"/>
        <end position="227"/>
    </location>
</feature>
<keyword evidence="4" id="KW-1185">Reference proteome</keyword>
<reference evidence="3" key="1">
    <citation type="submission" date="2021-01" db="EMBL/GenBank/DDBJ databases">
        <title>Whole genome shotgun sequence of Actinoplanes cyaneus NBRC 14990.</title>
        <authorList>
            <person name="Komaki H."/>
            <person name="Tamura T."/>
        </authorList>
    </citation>
    <scope>NUCLEOTIDE SEQUENCE</scope>
    <source>
        <strain evidence="3">NBRC 14990</strain>
    </source>
</reference>
<dbReference type="Proteomes" id="UP000619479">
    <property type="component" value="Unassembled WGS sequence"/>
</dbReference>
<dbReference type="CDD" id="cd07721">
    <property type="entry name" value="yflN-like_MBL-fold"/>
    <property type="match status" value="1"/>
</dbReference>
<protein>
    <recommendedName>
        <fullName evidence="2">Metallo-beta-lactamase domain-containing protein</fullName>
    </recommendedName>
</protein>
<evidence type="ECO:0000259" key="2">
    <source>
        <dbReference type="SMART" id="SM00849"/>
    </source>
</evidence>
<dbReference type="SUPFAM" id="SSF56281">
    <property type="entry name" value="Metallo-hydrolase/oxidoreductase"/>
    <property type="match status" value="1"/>
</dbReference>
<evidence type="ECO:0000256" key="1">
    <source>
        <dbReference type="SAM" id="SignalP"/>
    </source>
</evidence>
<dbReference type="PANTHER" id="PTHR42951:SF17">
    <property type="entry name" value="METALLO-BETA-LACTAMASE DOMAIN-CONTAINING PROTEIN"/>
    <property type="match status" value="1"/>
</dbReference>
<dbReference type="AlphaFoldDB" id="A0A919M5R7"/>
<proteinExistence type="predicted"/>
<gene>
    <name evidence="3" type="ORF">Acy02nite_15300</name>
</gene>
<feature type="chain" id="PRO_5038384497" description="Metallo-beta-lactamase domain-containing protein" evidence="1">
    <location>
        <begin position="31"/>
        <end position="246"/>
    </location>
</feature>
<name>A0A919M5R7_9ACTN</name>